<evidence type="ECO:0000256" key="8">
    <source>
        <dbReference type="ARBA" id="ARBA00030803"/>
    </source>
</evidence>
<evidence type="ECO:0000256" key="6">
    <source>
        <dbReference type="ARBA" id="ARBA00023136"/>
    </source>
</evidence>
<feature type="domain" description="Anti-sigma K factor RskA C-terminal" evidence="10">
    <location>
        <begin position="116"/>
        <end position="236"/>
    </location>
</feature>
<keyword evidence="12" id="KW-1185">Reference proteome</keyword>
<dbReference type="InterPro" id="IPR041916">
    <property type="entry name" value="Anti_sigma_zinc_sf"/>
</dbReference>
<evidence type="ECO:0000313" key="11">
    <source>
        <dbReference type="EMBL" id="SDO26463.1"/>
    </source>
</evidence>
<name>A0A1H0I516_9HYPH</name>
<dbReference type="Pfam" id="PF10099">
    <property type="entry name" value="RskA_C"/>
    <property type="match status" value="1"/>
</dbReference>
<dbReference type="InterPro" id="IPR018764">
    <property type="entry name" value="RskA_C"/>
</dbReference>
<gene>
    <name evidence="11" type="ORF">SAMN04488061_0735</name>
</gene>
<feature type="transmembrane region" description="Helical" evidence="9">
    <location>
        <begin position="112"/>
        <end position="131"/>
    </location>
</feature>
<keyword evidence="5 9" id="KW-1133">Transmembrane helix</keyword>
<protein>
    <recommendedName>
        <fullName evidence="8">Regulator of SigK</fullName>
    </recommendedName>
    <alternativeName>
        <fullName evidence="7">Sigma-K anti-sigma factor RskA</fullName>
    </alternativeName>
</protein>
<comment type="caution">
    <text evidence="11">The sequence shown here is derived from an EMBL/GenBank/DDBJ whole genome shotgun (WGS) entry which is preliminary data.</text>
</comment>
<keyword evidence="3" id="KW-1003">Cell membrane</keyword>
<sequence>MTNSANGSYDIDVLAGEFVLGVMDDGERREFEARIATDPTVRAAVAAARMRFLELDLAAPEASVSPSLWDRIVQTIDSGEDNVVGLKEARARRKPAEVSALSRQSRSSFWKGFAAAGVAACLIAVAAWQFMAPMQPKLIVVLLDSKAQPVSIVEALDNQRIRILPLGPIDIPSGKTLEVWTLPDKDTGPVSMGLLNRLGDVVLKGPALPEPKADQLYEITIEPEGGSPTGKPTGPIVGKGFARVPHI</sequence>
<evidence type="ECO:0000256" key="7">
    <source>
        <dbReference type="ARBA" id="ARBA00029829"/>
    </source>
</evidence>
<evidence type="ECO:0000313" key="12">
    <source>
        <dbReference type="Proteomes" id="UP000198795"/>
    </source>
</evidence>
<dbReference type="InterPro" id="IPR051474">
    <property type="entry name" value="Anti-sigma-K/W_factor"/>
</dbReference>
<keyword evidence="6 9" id="KW-0472">Membrane</keyword>
<evidence type="ECO:0000256" key="2">
    <source>
        <dbReference type="ARBA" id="ARBA00004236"/>
    </source>
</evidence>
<evidence type="ECO:0000256" key="5">
    <source>
        <dbReference type="ARBA" id="ARBA00022989"/>
    </source>
</evidence>
<comment type="subcellular location">
    <subcellularLocation>
        <location evidence="2">Cell membrane</location>
    </subcellularLocation>
    <subcellularLocation>
        <location evidence="1">Membrane</location>
        <topology evidence="1">Single-pass membrane protein</topology>
    </subcellularLocation>
</comment>
<organism evidence="11 12">
    <name type="scientific">Filomicrobium insigne</name>
    <dbReference type="NCBI Taxonomy" id="418854"/>
    <lineage>
        <taxon>Bacteria</taxon>
        <taxon>Pseudomonadati</taxon>
        <taxon>Pseudomonadota</taxon>
        <taxon>Alphaproteobacteria</taxon>
        <taxon>Hyphomicrobiales</taxon>
        <taxon>Hyphomicrobiaceae</taxon>
        <taxon>Filomicrobium</taxon>
    </lineage>
</organism>
<evidence type="ECO:0000256" key="9">
    <source>
        <dbReference type="SAM" id="Phobius"/>
    </source>
</evidence>
<evidence type="ECO:0000256" key="1">
    <source>
        <dbReference type="ARBA" id="ARBA00004167"/>
    </source>
</evidence>
<dbReference type="Proteomes" id="UP000198795">
    <property type="component" value="Unassembled WGS sequence"/>
</dbReference>
<dbReference type="EMBL" id="FNJC01000001">
    <property type="protein sequence ID" value="SDO26463.1"/>
    <property type="molecule type" value="Genomic_DNA"/>
</dbReference>
<dbReference type="RefSeq" id="WP_170832402.1">
    <property type="nucleotide sequence ID" value="NZ_FNJC01000001.1"/>
</dbReference>
<keyword evidence="4 9" id="KW-0812">Transmembrane</keyword>
<dbReference type="Gene3D" id="1.10.10.1320">
    <property type="entry name" value="Anti-sigma factor, zinc-finger domain"/>
    <property type="match status" value="1"/>
</dbReference>
<accession>A0A1H0I516</accession>
<reference evidence="11 12" key="1">
    <citation type="submission" date="2016-10" db="EMBL/GenBank/DDBJ databases">
        <authorList>
            <person name="Varghese N."/>
            <person name="Submissions S."/>
        </authorList>
    </citation>
    <scope>NUCLEOTIDE SEQUENCE [LARGE SCALE GENOMIC DNA]</scope>
    <source>
        <strain evidence="11 12">CGMCC 1.6497</strain>
    </source>
</reference>
<dbReference type="PANTHER" id="PTHR37461">
    <property type="entry name" value="ANTI-SIGMA-K FACTOR RSKA"/>
    <property type="match status" value="1"/>
</dbReference>
<proteinExistence type="predicted"/>
<evidence type="ECO:0000256" key="4">
    <source>
        <dbReference type="ARBA" id="ARBA00022692"/>
    </source>
</evidence>
<evidence type="ECO:0000256" key="3">
    <source>
        <dbReference type="ARBA" id="ARBA00022475"/>
    </source>
</evidence>
<dbReference type="PANTHER" id="PTHR37461:SF1">
    <property type="entry name" value="ANTI-SIGMA-K FACTOR RSKA"/>
    <property type="match status" value="1"/>
</dbReference>
<evidence type="ECO:0000259" key="10">
    <source>
        <dbReference type="Pfam" id="PF10099"/>
    </source>
</evidence>